<dbReference type="GO" id="GO:0034245">
    <property type="term" value="C:mitochondrial DNA-directed RNA polymerase complex"/>
    <property type="evidence" value="ECO:0007669"/>
    <property type="project" value="TreeGrafter"/>
</dbReference>
<dbReference type="GO" id="GO:0034246">
    <property type="term" value="F:mitochondrial transcription factor activity"/>
    <property type="evidence" value="ECO:0007669"/>
    <property type="project" value="TreeGrafter"/>
</dbReference>
<proteinExistence type="predicted"/>
<evidence type="ECO:0000256" key="2">
    <source>
        <dbReference type="ARBA" id="ARBA00013836"/>
    </source>
</evidence>
<evidence type="ECO:0000256" key="5">
    <source>
        <dbReference type="ARBA" id="ARBA00022691"/>
    </source>
</evidence>
<evidence type="ECO:0000313" key="10">
    <source>
        <dbReference type="Proteomes" id="UP000799753"/>
    </source>
</evidence>
<dbReference type="GO" id="GO:0003723">
    <property type="term" value="F:RNA binding"/>
    <property type="evidence" value="ECO:0007669"/>
    <property type="project" value="UniProtKB-KW"/>
</dbReference>
<keyword evidence="3 9" id="KW-0489">Methyltransferase</keyword>
<dbReference type="GO" id="GO:0005759">
    <property type="term" value="C:mitochondrial matrix"/>
    <property type="evidence" value="ECO:0007669"/>
    <property type="project" value="TreeGrafter"/>
</dbReference>
<gene>
    <name evidence="9" type="ORF">P280DRAFT_450400</name>
</gene>
<dbReference type="Gene3D" id="3.40.50.150">
    <property type="entry name" value="Vaccinia Virus protein VP39"/>
    <property type="match status" value="1"/>
</dbReference>
<dbReference type="SUPFAM" id="SSF53335">
    <property type="entry name" value="S-adenosyl-L-methionine-dependent methyltransferases"/>
    <property type="match status" value="1"/>
</dbReference>
<keyword evidence="6" id="KW-0694">RNA-binding</keyword>
<protein>
    <recommendedName>
        <fullName evidence="2">Mitochondrial transcription factor 1</fullName>
    </recommendedName>
</protein>
<evidence type="ECO:0000256" key="1">
    <source>
        <dbReference type="ARBA" id="ARBA00004173"/>
    </source>
</evidence>
<dbReference type="AlphaFoldDB" id="A0A6A6S1S0"/>
<dbReference type="OrthoDB" id="16079at2759"/>
<dbReference type="GO" id="GO:0006391">
    <property type="term" value="P:transcription initiation at mitochondrial promoter"/>
    <property type="evidence" value="ECO:0007669"/>
    <property type="project" value="TreeGrafter"/>
</dbReference>
<dbReference type="Proteomes" id="UP000799753">
    <property type="component" value="Unassembled WGS sequence"/>
</dbReference>
<keyword evidence="5" id="KW-0949">S-adenosyl-L-methionine</keyword>
<evidence type="ECO:0000256" key="6">
    <source>
        <dbReference type="ARBA" id="ARBA00022884"/>
    </source>
</evidence>
<feature type="region of interest" description="Disordered" evidence="8">
    <location>
        <begin position="385"/>
        <end position="405"/>
    </location>
</feature>
<comment type="subcellular location">
    <subcellularLocation>
        <location evidence="1">Mitochondrion</location>
    </subcellularLocation>
</comment>
<sequence length="640" mass="72281">MSCRPRLAVLRLTRRPLGSRYASTKKLGRLWTEEPLKSSSKYPLSVELAQDNSTQKAADKLQNSITKDTIHSHRLNLYMRTQIVSPSLCDDVLEYIGHSLEKYRGCDIIDLNPGVGLWSQKLHEFLQPRTHILFESSERFDPYLNPLIDKPGSTYKLFRGNAAVHKDIDELVASGLLPHQKRVRHGDANAQEPNNSLLVTGTLLWDPKLPGIGFDSMVKQLLVQWGAKAWSNEVFHSFGPVRSLFWGANDDLIGCIPRAAGNKTKYSFYMSMLAKNTQVVTAPQTYRSAGRSAGVGREAQYAIRSLAEAMRRGRDNGMMLPVHRRENVHTFAEEIDRLTDGTARLSSQEMHDYLKEKEMAGFSTLGLSTEANIALFHAHEDMKKHPDKYIKKSPPGTKGDGSATREARAWAVKRANAKRVKIIKNEVEIYAQAGEELYDLECQALGMQDGPEKETVLAAIQEKDEKVQFGLESVDILYRTGISSEIDDRISLRDPVQRLEWDHRPYEPLITHPDEVWPQSRVGLIDSTPRPAPPGVDLDWFEWIQDFVHGLLTFPTASVTAALEHLQPGASQLVEEAPSLHDPKKGGRKNLEHLRTRMMTTEMVNELYTAYENWPFKDQDANHTKYFRLRSGHAGPSRVG</sequence>
<dbReference type="GO" id="GO:0008168">
    <property type="term" value="F:methyltransferase activity"/>
    <property type="evidence" value="ECO:0007669"/>
    <property type="project" value="UniProtKB-KW"/>
</dbReference>
<dbReference type="Gene3D" id="1.10.8.100">
    <property type="entry name" value="Ribosomal RNA adenine dimethylase-like, domain 2"/>
    <property type="match status" value="1"/>
</dbReference>
<dbReference type="InterPro" id="IPR023165">
    <property type="entry name" value="rRNA_Ade_diMease-like_C"/>
</dbReference>
<evidence type="ECO:0000256" key="3">
    <source>
        <dbReference type="ARBA" id="ARBA00022603"/>
    </source>
</evidence>
<name>A0A6A6S1S0_9PLEO</name>
<comment type="function">
    <text evidence="7">Mitochondrial transcription factor that confers selective promoter recognition on the core subunit of the yeast mitochondrial RNA polymerase. Interacts with DNA in a non-specific manner.</text>
</comment>
<evidence type="ECO:0000256" key="8">
    <source>
        <dbReference type="SAM" id="MobiDB-lite"/>
    </source>
</evidence>
<keyword evidence="4 9" id="KW-0808">Transferase</keyword>
<evidence type="ECO:0000313" key="9">
    <source>
        <dbReference type="EMBL" id="KAF2641297.1"/>
    </source>
</evidence>
<keyword evidence="10" id="KW-1185">Reference proteome</keyword>
<organism evidence="9 10">
    <name type="scientific">Massarina eburnea CBS 473.64</name>
    <dbReference type="NCBI Taxonomy" id="1395130"/>
    <lineage>
        <taxon>Eukaryota</taxon>
        <taxon>Fungi</taxon>
        <taxon>Dikarya</taxon>
        <taxon>Ascomycota</taxon>
        <taxon>Pezizomycotina</taxon>
        <taxon>Dothideomycetes</taxon>
        <taxon>Pleosporomycetidae</taxon>
        <taxon>Pleosporales</taxon>
        <taxon>Massarineae</taxon>
        <taxon>Massarinaceae</taxon>
        <taxon>Massarina</taxon>
    </lineage>
</organism>
<dbReference type="EMBL" id="MU006783">
    <property type="protein sequence ID" value="KAF2641297.1"/>
    <property type="molecule type" value="Genomic_DNA"/>
</dbReference>
<dbReference type="GO" id="GO:0032259">
    <property type="term" value="P:methylation"/>
    <property type="evidence" value="ECO:0007669"/>
    <property type="project" value="UniProtKB-KW"/>
</dbReference>
<accession>A0A6A6S1S0</accession>
<dbReference type="PANTHER" id="PTHR11727">
    <property type="entry name" value="DIMETHYLADENOSINE TRANSFERASE"/>
    <property type="match status" value="1"/>
</dbReference>
<dbReference type="InterPro" id="IPR001737">
    <property type="entry name" value="KsgA/Erm"/>
</dbReference>
<evidence type="ECO:0000256" key="4">
    <source>
        <dbReference type="ARBA" id="ARBA00022679"/>
    </source>
</evidence>
<dbReference type="InterPro" id="IPR029063">
    <property type="entry name" value="SAM-dependent_MTases_sf"/>
</dbReference>
<evidence type="ECO:0000256" key="7">
    <source>
        <dbReference type="ARBA" id="ARBA00024915"/>
    </source>
</evidence>
<reference evidence="9" key="1">
    <citation type="journal article" date="2020" name="Stud. Mycol.">
        <title>101 Dothideomycetes genomes: a test case for predicting lifestyles and emergence of pathogens.</title>
        <authorList>
            <person name="Haridas S."/>
            <person name="Albert R."/>
            <person name="Binder M."/>
            <person name="Bloem J."/>
            <person name="Labutti K."/>
            <person name="Salamov A."/>
            <person name="Andreopoulos B."/>
            <person name="Baker S."/>
            <person name="Barry K."/>
            <person name="Bills G."/>
            <person name="Bluhm B."/>
            <person name="Cannon C."/>
            <person name="Castanera R."/>
            <person name="Culley D."/>
            <person name="Daum C."/>
            <person name="Ezra D."/>
            <person name="Gonzalez J."/>
            <person name="Henrissat B."/>
            <person name="Kuo A."/>
            <person name="Liang C."/>
            <person name="Lipzen A."/>
            <person name="Lutzoni F."/>
            <person name="Magnuson J."/>
            <person name="Mondo S."/>
            <person name="Nolan M."/>
            <person name="Ohm R."/>
            <person name="Pangilinan J."/>
            <person name="Park H.-J."/>
            <person name="Ramirez L."/>
            <person name="Alfaro M."/>
            <person name="Sun H."/>
            <person name="Tritt A."/>
            <person name="Yoshinaga Y."/>
            <person name="Zwiers L.-H."/>
            <person name="Turgeon B."/>
            <person name="Goodwin S."/>
            <person name="Spatafora J."/>
            <person name="Crous P."/>
            <person name="Grigoriev I."/>
        </authorList>
    </citation>
    <scope>NUCLEOTIDE SEQUENCE</scope>
    <source>
        <strain evidence="9">CBS 473.64</strain>
    </source>
</reference>
<dbReference type="PANTHER" id="PTHR11727:SF17">
    <property type="entry name" value="DIMETHYLADENOSINE TRANSFERASE 1, MITOCHONDRIAL"/>
    <property type="match status" value="1"/>
</dbReference>